<sequence length="559" mass="63187">SSRRSKRKKRTCPGKGRLQWLFSPFRSGKQLGLLLPYTRRAPVSTIDSSNTTDTNRGPTRTFSSEQSAHTYRGETRHLLGDSRKVVHTTESSAITTEERANVKDVAERDIGGGIVPKDTSEFFAGSIHREIDKWLALEPSVLVSTTIISGYSIPFHSPPTLPPISRNRRSALEHSVFVTSEISELLLSGAIRRVPDHHLSSLHIHPLSVAVDIRMTMAISREVAQAQFQDWPLKRKWQLSNEELGELDYWKTRLLQNPHKSLLPPMNPKSWNRIIQVDASAHSVGAILLDSLGTILSRTFRELPRELIHQSSTARELFAIKFGMESFANLLDSGVLVNTDNQAAATICRKGSLKLELHRIAQNIWRIENNHKLNLEVRWIPRELNVEADEASRLIDPDDWRISDNIFKTLTKRWGNPLIDMFANDRNAKCDLFFSSNPCPDTSGVDAFAHIDAWTYGLLWLVPPVSLVTKTIRWACHNRSVGILGCPLWPAQAYFPLLKPGGIEWAAFIKDGVLFPIGTKLFQDEALPGAFGSKFTKSPFLFLLIDYRVNSFKRKHLHF</sequence>
<evidence type="ECO:0000313" key="3">
    <source>
        <dbReference type="Proteomes" id="UP000252519"/>
    </source>
</evidence>
<dbReference type="Gene3D" id="3.30.420.10">
    <property type="entry name" value="Ribonuclease H-like superfamily/Ribonuclease H"/>
    <property type="match status" value="1"/>
</dbReference>
<feature type="non-terminal residue" evidence="2">
    <location>
        <position position="1"/>
    </location>
</feature>
<dbReference type="STRING" id="29170.A0A368FDB4"/>
<dbReference type="AlphaFoldDB" id="A0A368FDB4"/>
<name>A0A368FDB4_ANCCA</name>
<feature type="compositionally biased region" description="Low complexity" evidence="1">
    <location>
        <begin position="44"/>
        <end position="55"/>
    </location>
</feature>
<comment type="caution">
    <text evidence="2">The sequence shown here is derived from an EMBL/GenBank/DDBJ whole genome shotgun (WGS) entry which is preliminary data.</text>
</comment>
<feature type="region of interest" description="Disordered" evidence="1">
    <location>
        <begin position="44"/>
        <end position="72"/>
    </location>
</feature>
<protein>
    <submittedName>
        <fullName evidence="2">Uncharacterized protein</fullName>
    </submittedName>
</protein>
<dbReference type="InterPro" id="IPR036397">
    <property type="entry name" value="RNaseH_sf"/>
</dbReference>
<reference evidence="2 3" key="1">
    <citation type="submission" date="2014-10" db="EMBL/GenBank/DDBJ databases">
        <title>Draft genome of the hookworm Ancylostoma caninum.</title>
        <authorList>
            <person name="Mitreva M."/>
        </authorList>
    </citation>
    <scope>NUCLEOTIDE SEQUENCE [LARGE SCALE GENOMIC DNA]</scope>
    <source>
        <strain evidence="2 3">Baltimore</strain>
    </source>
</reference>
<dbReference type="InterPro" id="IPR043502">
    <property type="entry name" value="DNA/RNA_pol_sf"/>
</dbReference>
<dbReference type="SUPFAM" id="SSF56672">
    <property type="entry name" value="DNA/RNA polymerases"/>
    <property type="match status" value="1"/>
</dbReference>
<evidence type="ECO:0000256" key="1">
    <source>
        <dbReference type="SAM" id="MobiDB-lite"/>
    </source>
</evidence>
<feature type="compositionally biased region" description="Polar residues" evidence="1">
    <location>
        <begin position="56"/>
        <end position="69"/>
    </location>
</feature>
<gene>
    <name evidence="2" type="ORF">ANCCAN_26073</name>
</gene>
<accession>A0A368FDB4</accession>
<dbReference type="GO" id="GO:0006259">
    <property type="term" value="P:DNA metabolic process"/>
    <property type="evidence" value="ECO:0007669"/>
    <property type="project" value="UniProtKB-ARBA"/>
</dbReference>
<dbReference type="Proteomes" id="UP000252519">
    <property type="component" value="Unassembled WGS sequence"/>
</dbReference>
<dbReference type="PANTHER" id="PTHR33050:SF7">
    <property type="entry name" value="RIBONUCLEASE H"/>
    <property type="match status" value="1"/>
</dbReference>
<keyword evidence="3" id="KW-1185">Reference proteome</keyword>
<dbReference type="InterPro" id="IPR052055">
    <property type="entry name" value="Hepadnavirus_pol/RT"/>
</dbReference>
<dbReference type="PANTHER" id="PTHR33050">
    <property type="entry name" value="REVERSE TRANSCRIPTASE DOMAIN-CONTAINING PROTEIN"/>
    <property type="match status" value="1"/>
</dbReference>
<dbReference type="GO" id="GO:0003676">
    <property type="term" value="F:nucleic acid binding"/>
    <property type="evidence" value="ECO:0007669"/>
    <property type="project" value="InterPro"/>
</dbReference>
<evidence type="ECO:0000313" key="2">
    <source>
        <dbReference type="EMBL" id="RCN28187.1"/>
    </source>
</evidence>
<dbReference type="OrthoDB" id="5857497at2759"/>
<dbReference type="CDD" id="cd09275">
    <property type="entry name" value="RNase_HI_RT_DIRS1"/>
    <property type="match status" value="1"/>
</dbReference>
<dbReference type="EMBL" id="JOJR01002914">
    <property type="protein sequence ID" value="RCN28187.1"/>
    <property type="molecule type" value="Genomic_DNA"/>
</dbReference>
<proteinExistence type="predicted"/>
<organism evidence="2 3">
    <name type="scientific">Ancylostoma caninum</name>
    <name type="common">Dog hookworm</name>
    <dbReference type="NCBI Taxonomy" id="29170"/>
    <lineage>
        <taxon>Eukaryota</taxon>
        <taxon>Metazoa</taxon>
        <taxon>Ecdysozoa</taxon>
        <taxon>Nematoda</taxon>
        <taxon>Chromadorea</taxon>
        <taxon>Rhabditida</taxon>
        <taxon>Rhabditina</taxon>
        <taxon>Rhabditomorpha</taxon>
        <taxon>Strongyloidea</taxon>
        <taxon>Ancylostomatidae</taxon>
        <taxon>Ancylostomatinae</taxon>
        <taxon>Ancylostoma</taxon>
    </lineage>
</organism>